<dbReference type="PANTHER" id="PTHR15944:SF0">
    <property type="entry name" value="PRENYLCYSTEINE LYASE DOMAIN-CONTAINING PROTEIN"/>
    <property type="match status" value="1"/>
</dbReference>
<dbReference type="PANTHER" id="PTHR15944">
    <property type="entry name" value="FARNESYLCYSTEINE LYASE"/>
    <property type="match status" value="1"/>
</dbReference>
<keyword evidence="4 8" id="KW-0732">Signal</keyword>
<evidence type="ECO:0000256" key="4">
    <source>
        <dbReference type="ARBA" id="ARBA00022729"/>
    </source>
</evidence>
<evidence type="ECO:0000256" key="3">
    <source>
        <dbReference type="ARBA" id="ARBA00022630"/>
    </source>
</evidence>
<organism evidence="10 11">
    <name type="scientific">Rhizophlyctis rosea</name>
    <dbReference type="NCBI Taxonomy" id="64517"/>
    <lineage>
        <taxon>Eukaryota</taxon>
        <taxon>Fungi</taxon>
        <taxon>Fungi incertae sedis</taxon>
        <taxon>Chytridiomycota</taxon>
        <taxon>Chytridiomycota incertae sedis</taxon>
        <taxon>Chytridiomycetes</taxon>
        <taxon>Rhizophlyctidales</taxon>
        <taxon>Rhizophlyctidaceae</taxon>
        <taxon>Rhizophlyctis</taxon>
    </lineage>
</organism>
<comment type="caution">
    <text evidence="10">The sequence shown here is derived from an EMBL/GenBank/DDBJ whole genome shotgun (WGS) entry which is preliminary data.</text>
</comment>
<keyword evidence="7" id="KW-0325">Glycoprotein</keyword>
<protein>
    <recommendedName>
        <fullName evidence="9">Prenylcysteine lyase domain-containing protein</fullName>
    </recommendedName>
</protein>
<evidence type="ECO:0000256" key="7">
    <source>
        <dbReference type="ARBA" id="ARBA00023180"/>
    </source>
</evidence>
<dbReference type="Proteomes" id="UP001212841">
    <property type="component" value="Unassembled WGS sequence"/>
</dbReference>
<evidence type="ECO:0000256" key="8">
    <source>
        <dbReference type="SAM" id="SignalP"/>
    </source>
</evidence>
<reference evidence="10" key="1">
    <citation type="submission" date="2020-05" db="EMBL/GenBank/DDBJ databases">
        <title>Phylogenomic resolution of chytrid fungi.</title>
        <authorList>
            <person name="Stajich J.E."/>
            <person name="Amses K."/>
            <person name="Simmons R."/>
            <person name="Seto K."/>
            <person name="Myers J."/>
            <person name="Bonds A."/>
            <person name="Quandt C.A."/>
            <person name="Barry K."/>
            <person name="Liu P."/>
            <person name="Grigoriev I."/>
            <person name="Longcore J.E."/>
            <person name="James T.Y."/>
        </authorList>
    </citation>
    <scope>NUCLEOTIDE SEQUENCE</scope>
    <source>
        <strain evidence="10">JEL0318</strain>
    </source>
</reference>
<evidence type="ECO:0000256" key="2">
    <source>
        <dbReference type="ARBA" id="ARBA00009967"/>
    </source>
</evidence>
<dbReference type="InterPro" id="IPR010795">
    <property type="entry name" value="Prenylcys_lyase"/>
</dbReference>
<dbReference type="EMBL" id="JADGJD010000172">
    <property type="protein sequence ID" value="KAJ3053894.1"/>
    <property type="molecule type" value="Genomic_DNA"/>
</dbReference>
<evidence type="ECO:0000256" key="6">
    <source>
        <dbReference type="ARBA" id="ARBA00023002"/>
    </source>
</evidence>
<dbReference type="InterPro" id="IPR036188">
    <property type="entry name" value="FAD/NAD-bd_sf"/>
</dbReference>
<dbReference type="GO" id="GO:0030328">
    <property type="term" value="P:prenylcysteine catabolic process"/>
    <property type="evidence" value="ECO:0007669"/>
    <property type="project" value="InterPro"/>
</dbReference>
<feature type="signal peptide" evidence="8">
    <location>
        <begin position="1"/>
        <end position="18"/>
    </location>
</feature>
<accession>A0AAD5X6X3</accession>
<feature type="chain" id="PRO_5041909573" description="Prenylcysteine lyase domain-containing protein" evidence="8">
    <location>
        <begin position="19"/>
        <end position="544"/>
    </location>
</feature>
<evidence type="ECO:0000256" key="1">
    <source>
        <dbReference type="ARBA" id="ARBA00001974"/>
    </source>
</evidence>
<evidence type="ECO:0000313" key="11">
    <source>
        <dbReference type="Proteomes" id="UP001212841"/>
    </source>
</evidence>
<evidence type="ECO:0000259" key="9">
    <source>
        <dbReference type="Pfam" id="PF07156"/>
    </source>
</evidence>
<gene>
    <name evidence="10" type="ORF">HK097_003132</name>
</gene>
<feature type="domain" description="Prenylcysteine lyase" evidence="9">
    <location>
        <begin position="194"/>
        <end position="536"/>
    </location>
</feature>
<sequence length="544" mass="60865">MRFLYGLALFAYLGVSVGEVLPDSLGEDDFQQVLRNWEDPGVSQTSLWSPPLLRVAIIGAGAAGTSTAYFLRKLEKSHPLSSQSTPIKLTLYERTERIGGRARVLPLNVTVCTPDSSICAPELQHIELGASVFAAKNHHLVNASRELNLTLEDLSKFPGKDRVGVWDGEKWRIRQTGTVGHLPGTDGWLGDAFDKAKILARYGLFHGPLQAAKICRDIAARFFSIYDKLLARDVFERVDLLVKELALWDTVSTSSLEYFRDSKGINEAFVTEFIGGITKNTYLQEIAKTSAFGGAIALYSGTNDLFHVKGGNYQIYQRMVQDEDVKLKNSVESVERVEKDGRTTFVVEGQDHVKKMYDVVVVAAPLPASEIKFQGISVEKFPPLRYVQLYVTIIVGTFNPAYFGLDSHSDIPEGILVPSESTSQTIPTVPFFTMGKTDISSSVSIVKFFSPKPISDSVLDDIFSTREQTHRHAWDLPGSYPYLPVRDEEWEVPVEVEAGVYYVNAMESWISTMETETVAGRNVANLIWRRWEKELERRWMRASG</sequence>
<keyword evidence="5" id="KW-0274">FAD</keyword>
<dbReference type="GO" id="GO:0030327">
    <property type="term" value="P:prenylated protein catabolic process"/>
    <property type="evidence" value="ECO:0007669"/>
    <property type="project" value="TreeGrafter"/>
</dbReference>
<name>A0AAD5X6X3_9FUNG</name>
<evidence type="ECO:0000313" key="10">
    <source>
        <dbReference type="EMBL" id="KAJ3053894.1"/>
    </source>
</evidence>
<dbReference type="SUPFAM" id="SSF51905">
    <property type="entry name" value="FAD/NAD(P)-binding domain"/>
    <property type="match status" value="1"/>
</dbReference>
<comment type="similarity">
    <text evidence="2">Belongs to the prenylcysteine oxidase family.</text>
</comment>
<keyword evidence="11" id="KW-1185">Reference proteome</keyword>
<dbReference type="InterPro" id="IPR017046">
    <property type="entry name" value="Prenylcysteine_Oxase1"/>
</dbReference>
<proteinExistence type="inferred from homology"/>
<comment type="cofactor">
    <cofactor evidence="1">
        <name>FAD</name>
        <dbReference type="ChEBI" id="CHEBI:57692"/>
    </cofactor>
</comment>
<keyword evidence="3" id="KW-0285">Flavoprotein</keyword>
<dbReference type="Pfam" id="PF13450">
    <property type="entry name" value="NAD_binding_8"/>
    <property type="match status" value="1"/>
</dbReference>
<dbReference type="GO" id="GO:0001735">
    <property type="term" value="F:prenylcysteine oxidase activity"/>
    <property type="evidence" value="ECO:0007669"/>
    <property type="project" value="InterPro"/>
</dbReference>
<dbReference type="Gene3D" id="3.50.50.60">
    <property type="entry name" value="FAD/NAD(P)-binding domain"/>
    <property type="match status" value="1"/>
</dbReference>
<keyword evidence="6" id="KW-0560">Oxidoreductase</keyword>
<dbReference type="AlphaFoldDB" id="A0AAD5X6X3"/>
<dbReference type="Pfam" id="PF07156">
    <property type="entry name" value="Prenylcys_lyase"/>
    <property type="match status" value="1"/>
</dbReference>
<evidence type="ECO:0000256" key="5">
    <source>
        <dbReference type="ARBA" id="ARBA00022827"/>
    </source>
</evidence>